<sequence>LIFLLFIGVSLLMKYRHYSLFFSQTYILLPVVFTTCSAAFLFIPATFVYLLVVIFCLGSTASALAYVHSRKVLHLHKSSLSEVFQKYTGSSRDRNSRIVDVTQEELHCCGVRNYTDWLDSSWFNKTAGDAVPHSCCNSTFLSCKGSVYQPWQLYHQVDKTASIMFIMWACLLGFLTEISSLACWSLCKVAENEKHVLLPASLETVGLKGCCFTPWQRHRY</sequence>
<dbReference type="Ensembl" id="ENSXMAT00000037776.1">
    <property type="protein sequence ID" value="ENSXMAP00000024282.1"/>
    <property type="gene ID" value="ENSXMAG00000027663.1"/>
</dbReference>
<reference evidence="6" key="3">
    <citation type="submission" date="2025-08" db="UniProtKB">
        <authorList>
            <consortium name="Ensembl"/>
        </authorList>
    </citation>
    <scope>IDENTIFICATION</scope>
    <source>
        <strain evidence="6">JP 163 A</strain>
    </source>
</reference>
<dbReference type="Proteomes" id="UP000002852">
    <property type="component" value="Unassembled WGS sequence"/>
</dbReference>
<dbReference type="AlphaFoldDB" id="A0A3B5Q0D0"/>
<dbReference type="GO" id="GO:0016020">
    <property type="term" value="C:membrane"/>
    <property type="evidence" value="ECO:0007669"/>
    <property type="project" value="UniProtKB-SubCell"/>
</dbReference>
<dbReference type="OMA" id="HKQLKCC"/>
<dbReference type="InParanoid" id="A0A3B5Q0D0"/>
<keyword evidence="3 5" id="KW-1133">Transmembrane helix</keyword>
<comment type="subcellular location">
    <subcellularLocation>
        <location evidence="1">Membrane</location>
        <topology evidence="1">Multi-pass membrane protein</topology>
    </subcellularLocation>
</comment>
<keyword evidence="2 5" id="KW-0812">Transmembrane</keyword>
<accession>A0A3B5Q0D0</accession>
<evidence type="ECO:0000256" key="1">
    <source>
        <dbReference type="ARBA" id="ARBA00004141"/>
    </source>
</evidence>
<dbReference type="GeneTree" id="ENSGT00940000154954"/>
<name>A0A3B5Q0D0_XIPMA</name>
<proteinExistence type="predicted"/>
<evidence type="ECO:0000256" key="3">
    <source>
        <dbReference type="ARBA" id="ARBA00022989"/>
    </source>
</evidence>
<dbReference type="Gene3D" id="1.10.1450.10">
    <property type="entry name" value="Tetraspanin"/>
    <property type="match status" value="1"/>
</dbReference>
<dbReference type="Pfam" id="PF00335">
    <property type="entry name" value="Tetraspanin"/>
    <property type="match status" value="1"/>
</dbReference>
<dbReference type="STRING" id="8083.ENSXMAP00000024282"/>
<feature type="transmembrane region" description="Helical" evidence="5">
    <location>
        <begin position="47"/>
        <end position="67"/>
    </location>
</feature>
<evidence type="ECO:0000313" key="6">
    <source>
        <dbReference type="Ensembl" id="ENSXMAP00000024282.1"/>
    </source>
</evidence>
<dbReference type="SUPFAM" id="SSF48652">
    <property type="entry name" value="Tetraspanin"/>
    <property type="match status" value="1"/>
</dbReference>
<evidence type="ECO:0000256" key="5">
    <source>
        <dbReference type="SAM" id="Phobius"/>
    </source>
</evidence>
<protein>
    <submittedName>
        <fullName evidence="6">Tetraspanin 37</fullName>
    </submittedName>
</protein>
<evidence type="ECO:0000313" key="7">
    <source>
        <dbReference type="Proteomes" id="UP000002852"/>
    </source>
</evidence>
<reference evidence="6" key="4">
    <citation type="submission" date="2025-09" db="UniProtKB">
        <authorList>
            <consortium name="Ensembl"/>
        </authorList>
    </citation>
    <scope>IDENTIFICATION</scope>
    <source>
        <strain evidence="6">JP 163 A</strain>
    </source>
</reference>
<dbReference type="InterPro" id="IPR018499">
    <property type="entry name" value="Tetraspanin/Peripherin"/>
</dbReference>
<evidence type="ECO:0000256" key="2">
    <source>
        <dbReference type="ARBA" id="ARBA00022692"/>
    </source>
</evidence>
<keyword evidence="7" id="KW-1185">Reference proteome</keyword>
<organism evidence="6 7">
    <name type="scientific">Xiphophorus maculatus</name>
    <name type="common">Southern platyfish</name>
    <name type="synonym">Platypoecilus maculatus</name>
    <dbReference type="NCBI Taxonomy" id="8083"/>
    <lineage>
        <taxon>Eukaryota</taxon>
        <taxon>Metazoa</taxon>
        <taxon>Chordata</taxon>
        <taxon>Craniata</taxon>
        <taxon>Vertebrata</taxon>
        <taxon>Euteleostomi</taxon>
        <taxon>Actinopterygii</taxon>
        <taxon>Neopterygii</taxon>
        <taxon>Teleostei</taxon>
        <taxon>Neoteleostei</taxon>
        <taxon>Acanthomorphata</taxon>
        <taxon>Ovalentaria</taxon>
        <taxon>Atherinomorphae</taxon>
        <taxon>Cyprinodontiformes</taxon>
        <taxon>Poeciliidae</taxon>
        <taxon>Poeciliinae</taxon>
        <taxon>Xiphophorus</taxon>
    </lineage>
</organism>
<reference evidence="7" key="2">
    <citation type="journal article" date="2013" name="Nat. Genet.">
        <title>The genome of the platyfish, Xiphophorus maculatus, provides insights into evolutionary adaptation and several complex traits.</title>
        <authorList>
            <person name="Schartl M."/>
            <person name="Walter R.B."/>
            <person name="Shen Y."/>
            <person name="Garcia T."/>
            <person name="Catchen J."/>
            <person name="Amores A."/>
            <person name="Braasch I."/>
            <person name="Chalopin D."/>
            <person name="Volff J.N."/>
            <person name="Lesch K.P."/>
            <person name="Bisazza A."/>
            <person name="Minx P."/>
            <person name="Hillier L."/>
            <person name="Wilson R.K."/>
            <person name="Fuerstenberg S."/>
            <person name="Boore J."/>
            <person name="Searle S."/>
            <person name="Postlethwait J.H."/>
            <person name="Warren W.C."/>
        </authorList>
    </citation>
    <scope>NUCLEOTIDE SEQUENCE [LARGE SCALE GENOMIC DNA]</scope>
    <source>
        <strain evidence="7">JP 163 A</strain>
    </source>
</reference>
<reference evidence="7" key="1">
    <citation type="submission" date="2012-01" db="EMBL/GenBank/DDBJ databases">
        <authorList>
            <person name="Walter R."/>
            <person name="Schartl M."/>
            <person name="Warren W."/>
        </authorList>
    </citation>
    <scope>NUCLEOTIDE SEQUENCE [LARGE SCALE GENOMIC DNA]</scope>
    <source>
        <strain evidence="7">JP 163 A</strain>
    </source>
</reference>
<dbReference type="InterPro" id="IPR008952">
    <property type="entry name" value="Tetraspanin_EC2_sf"/>
</dbReference>
<keyword evidence="4 5" id="KW-0472">Membrane</keyword>
<feature type="transmembrane region" description="Helical" evidence="5">
    <location>
        <begin position="20"/>
        <end position="41"/>
    </location>
</feature>
<evidence type="ECO:0000256" key="4">
    <source>
        <dbReference type="ARBA" id="ARBA00023136"/>
    </source>
</evidence>